<dbReference type="WBParaSite" id="JU765_v2.g2623.t1">
    <property type="protein sequence ID" value="JU765_v2.g2623.t1"/>
    <property type="gene ID" value="JU765_v2.g2623"/>
</dbReference>
<proteinExistence type="predicted"/>
<dbReference type="Proteomes" id="UP000887576">
    <property type="component" value="Unplaced"/>
</dbReference>
<name>A0AC34R1Q1_9BILA</name>
<accession>A0AC34R1Q1</accession>
<evidence type="ECO:0000313" key="1">
    <source>
        <dbReference type="Proteomes" id="UP000887576"/>
    </source>
</evidence>
<evidence type="ECO:0000313" key="2">
    <source>
        <dbReference type="WBParaSite" id="JU765_v2.g2623.t1"/>
    </source>
</evidence>
<organism evidence="1 2">
    <name type="scientific">Panagrolaimus sp. JU765</name>
    <dbReference type="NCBI Taxonomy" id="591449"/>
    <lineage>
        <taxon>Eukaryota</taxon>
        <taxon>Metazoa</taxon>
        <taxon>Ecdysozoa</taxon>
        <taxon>Nematoda</taxon>
        <taxon>Chromadorea</taxon>
        <taxon>Rhabditida</taxon>
        <taxon>Tylenchina</taxon>
        <taxon>Panagrolaimomorpha</taxon>
        <taxon>Panagrolaimoidea</taxon>
        <taxon>Panagrolaimidae</taxon>
        <taxon>Panagrolaimus</taxon>
    </lineage>
</organism>
<reference evidence="2" key="1">
    <citation type="submission" date="2022-11" db="UniProtKB">
        <authorList>
            <consortium name="WormBaseParasite"/>
        </authorList>
    </citation>
    <scope>IDENTIFICATION</scope>
</reference>
<protein>
    <submittedName>
        <fullName evidence="2">Uncharacterized protein</fullName>
    </submittedName>
</protein>
<sequence>MEIEDIIQAMPNPSTVRILSMVADEKVLDVMAAKSSETNPIVEFIVATYCHFNIEHVKKFLQTATFAPTCTLAIKFDGLKKEVMEMLLSVGEICPNDNPRYVILKMNGSTIQINRPIGDNDAYQPLPNGEVDDGTSDDENDEVDSDDPNNYQDAE</sequence>